<accession>A0A0F9BQE6</accession>
<feature type="region of interest" description="Disordered" evidence="1">
    <location>
        <begin position="129"/>
        <end position="153"/>
    </location>
</feature>
<evidence type="ECO:0000256" key="1">
    <source>
        <dbReference type="SAM" id="MobiDB-lite"/>
    </source>
</evidence>
<proteinExistence type="predicted"/>
<dbReference type="AlphaFoldDB" id="A0A0F9BQE6"/>
<comment type="caution">
    <text evidence="2">The sequence shown here is derived from an EMBL/GenBank/DDBJ whole genome shotgun (WGS) entry which is preliminary data.</text>
</comment>
<reference evidence="2" key="1">
    <citation type="journal article" date="2015" name="Nature">
        <title>Complex archaea that bridge the gap between prokaryotes and eukaryotes.</title>
        <authorList>
            <person name="Spang A."/>
            <person name="Saw J.H."/>
            <person name="Jorgensen S.L."/>
            <person name="Zaremba-Niedzwiedzka K."/>
            <person name="Martijn J."/>
            <person name="Lind A.E."/>
            <person name="van Eijk R."/>
            <person name="Schleper C."/>
            <person name="Guy L."/>
            <person name="Ettema T.J."/>
        </authorList>
    </citation>
    <scope>NUCLEOTIDE SEQUENCE</scope>
</reference>
<dbReference type="EMBL" id="LAZR01039807">
    <property type="protein sequence ID" value="KKL16077.1"/>
    <property type="molecule type" value="Genomic_DNA"/>
</dbReference>
<evidence type="ECO:0008006" key="3">
    <source>
        <dbReference type="Google" id="ProtNLM"/>
    </source>
</evidence>
<organism evidence="2">
    <name type="scientific">marine sediment metagenome</name>
    <dbReference type="NCBI Taxonomy" id="412755"/>
    <lineage>
        <taxon>unclassified sequences</taxon>
        <taxon>metagenomes</taxon>
        <taxon>ecological metagenomes</taxon>
    </lineage>
</organism>
<name>A0A0F9BQE6_9ZZZZ</name>
<protein>
    <recommendedName>
        <fullName evidence="3">DUF4388 domain-containing protein</fullName>
    </recommendedName>
</protein>
<gene>
    <name evidence="2" type="ORF">LCGC14_2499200</name>
</gene>
<sequence>MTDNRDVLQQLSSLCRSGQSGTFFITTTENRACHILLESGRITALSYGRLRGEEVIDEWANLNIERFSFKSIKMPLAGRSFLDEQEDALSLLGDDVKPSPELHGSQSKDAMVSKTRIYRGVVIQDETHDSAKDTFTSKRKKPSRMYRGQKLDD</sequence>
<evidence type="ECO:0000313" key="2">
    <source>
        <dbReference type="EMBL" id="KKL16077.1"/>
    </source>
</evidence>